<dbReference type="AlphaFoldDB" id="W0F284"/>
<dbReference type="InterPro" id="IPR013096">
    <property type="entry name" value="Cupin_2"/>
</dbReference>
<protein>
    <submittedName>
        <fullName evidence="2">Cupin</fullName>
    </submittedName>
</protein>
<organism evidence="2 3">
    <name type="scientific">Niabella soli DSM 19437</name>
    <dbReference type="NCBI Taxonomy" id="929713"/>
    <lineage>
        <taxon>Bacteria</taxon>
        <taxon>Pseudomonadati</taxon>
        <taxon>Bacteroidota</taxon>
        <taxon>Chitinophagia</taxon>
        <taxon>Chitinophagales</taxon>
        <taxon>Chitinophagaceae</taxon>
        <taxon>Niabella</taxon>
    </lineage>
</organism>
<dbReference type="HOGENOM" id="CLU_149791_0_0_10"/>
<keyword evidence="3" id="KW-1185">Reference proteome</keyword>
<evidence type="ECO:0000313" key="2">
    <source>
        <dbReference type="EMBL" id="AHF15599.1"/>
    </source>
</evidence>
<accession>W0F284</accession>
<dbReference type="Gene3D" id="2.60.120.10">
    <property type="entry name" value="Jelly Rolls"/>
    <property type="match status" value="1"/>
</dbReference>
<dbReference type="InterPro" id="IPR014710">
    <property type="entry name" value="RmlC-like_jellyroll"/>
</dbReference>
<proteinExistence type="predicted"/>
<dbReference type="EMBL" id="CP007035">
    <property type="protein sequence ID" value="AHF15599.1"/>
    <property type="molecule type" value="Genomic_DNA"/>
</dbReference>
<dbReference type="InterPro" id="IPR011051">
    <property type="entry name" value="RmlC_Cupin_sf"/>
</dbReference>
<dbReference type="STRING" id="929713.NIASO_11440"/>
<dbReference type="KEGG" id="nso:NIASO_11440"/>
<dbReference type="Pfam" id="PF07883">
    <property type="entry name" value="Cupin_2"/>
    <property type="match status" value="1"/>
</dbReference>
<reference evidence="2 3" key="1">
    <citation type="submission" date="2013-12" db="EMBL/GenBank/DDBJ databases">
        <authorList>
            <consortium name="DOE Joint Genome Institute"/>
            <person name="Eisen J."/>
            <person name="Huntemann M."/>
            <person name="Han J."/>
            <person name="Chen A."/>
            <person name="Kyrpides N."/>
            <person name="Mavromatis K."/>
            <person name="Markowitz V."/>
            <person name="Palaniappan K."/>
            <person name="Ivanova N."/>
            <person name="Schaumberg A."/>
            <person name="Pati A."/>
            <person name="Liolios K."/>
            <person name="Nordberg H.P."/>
            <person name="Cantor M.N."/>
            <person name="Hua S.X."/>
            <person name="Woyke T."/>
        </authorList>
    </citation>
    <scope>NUCLEOTIDE SEQUENCE [LARGE SCALE GENOMIC DNA]</scope>
    <source>
        <strain evidence="3">DSM 19437</strain>
    </source>
</reference>
<name>W0F284_9BACT</name>
<evidence type="ECO:0000313" key="3">
    <source>
        <dbReference type="Proteomes" id="UP000003586"/>
    </source>
</evidence>
<dbReference type="Proteomes" id="UP000003586">
    <property type="component" value="Chromosome"/>
</dbReference>
<dbReference type="RefSeq" id="WP_008585642.1">
    <property type="nucleotide sequence ID" value="NZ_CP007035.1"/>
</dbReference>
<dbReference type="CDD" id="cd02208">
    <property type="entry name" value="cupin_RmlC-like"/>
    <property type="match status" value="1"/>
</dbReference>
<sequence length="106" mass="11966">MKVAVKDALLQLKDSKNLFLPLFNHGSLQIEIYKPDKIDHQRPHTQDEVYIVISGKGEFLNNGIITNFAAGDFLFVPAGIEHRFLNFSSDFVTWAIFYGPQGGEQP</sequence>
<dbReference type="SUPFAM" id="SSF51182">
    <property type="entry name" value="RmlC-like cupins"/>
    <property type="match status" value="1"/>
</dbReference>
<gene>
    <name evidence="2" type="ORF">NIASO_11440</name>
</gene>
<feature type="domain" description="Cupin type-2" evidence="1">
    <location>
        <begin position="32"/>
        <end position="89"/>
    </location>
</feature>
<evidence type="ECO:0000259" key="1">
    <source>
        <dbReference type="Pfam" id="PF07883"/>
    </source>
</evidence>
<dbReference type="eggNOG" id="COG0662">
    <property type="taxonomic scope" value="Bacteria"/>
</dbReference>
<dbReference type="OrthoDB" id="9794183at2"/>